<protein>
    <submittedName>
        <fullName evidence="2">Anti-sigma-I factor RsgI3</fullName>
    </submittedName>
</protein>
<sequence>MKKSPFLTYLLLLFFISNVYATNGLIGKYYNKTASTVSSYPITGTPNLTRIDATVNFPWDNSSPDSSIQTDNFQVIWSGYIYIPKNGTWTFYTQSDDGVKLTINGSLIINNWTDHASKEDSQNLTLNKGYYPIIMEFYEKGGGAVAQLKWQGPSVSKDIIPTSNLSTYPSLTITDANLTEGDTGYKNMNFIVTISETTNASVKYATADGTVAATAATAGSDYNATNGTLIFSSSDTNLSKIISIPIKGDTLVENNETFTVTLSNEVNATIARAIATGTIINDDMGYCAQNNLTQGYHIIAPDGNTSHSFEVYCDRSNPNDIKDVIKLPLSKQMASTEFSNFTFNASLGTNENYYDDNNAKTYINYIRIDARTLEIIPDNTSGFYNGNFSNLNFRGTPFTFDWNNMSASNITGCTLSKMRRDYDISSQQGGQVLKINPKKEDVYKCTGKNLKLKLLDDYKFVIYDGAEVLKPSCKQLSEQLPANGEYANITGYFYIDPKVQGRDGNQLLSDYRPFVAYCMEVAGSNAEDKYSWTMFLTLDGVRTENHSDIKNGQDTCTNLGLFFFVPNSQTTFNKVKTFLYDQKAQWSPYTGQMGEYFSDRNIAGWGTSYETTRYYWPYGPMGLYYDDGSTSDGILDPGAAGSWTPITNGRTINGKTYGYDLTSSSEINGTSVNIAHISTGTGWKTTLEEMGYPSDFWITTFSAGDFSNSAPMCSGGNTINCYLNARSREPNGDYTYGNWMHFWADDNGNIYHYNDQGYAGTINDRYRHDHYMCMAKDNYQFVTRYKFIPGPFKAIEHTVATGNEATDTAIKTKIVNAPIQLDIALLNDAQTAVEADKNVSVGIFLEELYTVNSAEITQNIYYFGDIKKKWFGYF</sequence>
<dbReference type="SMART" id="SM00758">
    <property type="entry name" value="PA14"/>
    <property type="match status" value="1"/>
</dbReference>
<dbReference type="KEGG" id="suls:Sdiek1_1193"/>
<dbReference type="GO" id="GO:0016020">
    <property type="term" value="C:membrane"/>
    <property type="evidence" value="ECO:0007669"/>
    <property type="project" value="InterPro"/>
</dbReference>
<dbReference type="Gene3D" id="3.90.182.10">
    <property type="entry name" value="Toxin - Anthrax Protective Antigen,domain 1"/>
    <property type="match status" value="1"/>
</dbReference>
<evidence type="ECO:0000313" key="3">
    <source>
        <dbReference type="Proteomes" id="UP000196005"/>
    </source>
</evidence>
<dbReference type="AlphaFoldDB" id="A0A1Y0HJR3"/>
<dbReference type="PROSITE" id="PS51820">
    <property type="entry name" value="PA14"/>
    <property type="match status" value="1"/>
</dbReference>
<dbReference type="SUPFAM" id="SSF56988">
    <property type="entry name" value="Anthrax protective antigen"/>
    <property type="match status" value="1"/>
</dbReference>
<name>A0A1Y0HJR3_9BACT</name>
<keyword evidence="3" id="KW-1185">Reference proteome</keyword>
<evidence type="ECO:0000259" key="1">
    <source>
        <dbReference type="PROSITE" id="PS51820"/>
    </source>
</evidence>
<dbReference type="Proteomes" id="UP000196005">
    <property type="component" value="Chromosome"/>
</dbReference>
<dbReference type="InterPro" id="IPR003644">
    <property type="entry name" value="Calx_beta"/>
</dbReference>
<organism evidence="2 3">
    <name type="scientific">Sulfurospirillum diekertiae</name>
    <dbReference type="NCBI Taxonomy" id="1854492"/>
    <lineage>
        <taxon>Bacteria</taxon>
        <taxon>Pseudomonadati</taxon>
        <taxon>Campylobacterota</taxon>
        <taxon>Epsilonproteobacteria</taxon>
        <taxon>Campylobacterales</taxon>
        <taxon>Sulfurospirillaceae</taxon>
        <taxon>Sulfurospirillum</taxon>
    </lineage>
</organism>
<dbReference type="RefSeq" id="WP_161492002.1">
    <property type="nucleotide sequence ID" value="NZ_CP021416.1"/>
</dbReference>
<dbReference type="InterPro" id="IPR037524">
    <property type="entry name" value="PA14/GLEYA"/>
</dbReference>
<dbReference type="EMBL" id="CP021416">
    <property type="protein sequence ID" value="ARU48359.1"/>
    <property type="molecule type" value="Genomic_DNA"/>
</dbReference>
<dbReference type="InterPro" id="IPR011658">
    <property type="entry name" value="PA14_dom"/>
</dbReference>
<dbReference type="Pfam" id="PF07691">
    <property type="entry name" value="PA14"/>
    <property type="match status" value="1"/>
</dbReference>
<dbReference type="Pfam" id="PF03160">
    <property type="entry name" value="Calx-beta"/>
    <property type="match status" value="1"/>
</dbReference>
<accession>A0A1Y0HJR3</accession>
<proteinExistence type="predicted"/>
<dbReference type="GO" id="GO:0007154">
    <property type="term" value="P:cell communication"/>
    <property type="evidence" value="ECO:0007669"/>
    <property type="project" value="InterPro"/>
</dbReference>
<gene>
    <name evidence="2" type="ORF">Sdiek1_1193</name>
</gene>
<evidence type="ECO:0000313" key="2">
    <source>
        <dbReference type="EMBL" id="ARU48359.1"/>
    </source>
</evidence>
<feature type="domain" description="PA14" evidence="1">
    <location>
        <begin position="20"/>
        <end position="164"/>
    </location>
</feature>
<reference evidence="3" key="1">
    <citation type="submission" date="2017-05" db="EMBL/GenBank/DDBJ databases">
        <title>Dechlorination kinetics govern the competition between two new strains of the genus Sulfurospirillum.</title>
        <authorList>
            <person name="Buttet G.F."/>
            <person name="Murray A.M."/>
            <person name="Goris T."/>
            <person name="Burion M."/>
            <person name="Lin B."/>
            <person name="Rolle M."/>
            <person name="Maillard J."/>
        </authorList>
    </citation>
    <scope>NUCLEOTIDE SEQUENCE [LARGE SCALE GENOMIC DNA]</scope>
    <source>
        <strain evidence="3">SL2-1</strain>
    </source>
</reference>
<dbReference type="Gene3D" id="2.60.120.770">
    <property type="match status" value="1"/>
</dbReference>